<evidence type="ECO:0000256" key="11">
    <source>
        <dbReference type="SAM" id="Phobius"/>
    </source>
</evidence>
<feature type="transmembrane region" description="Helical" evidence="11">
    <location>
        <begin position="112"/>
        <end position="131"/>
    </location>
</feature>
<dbReference type="PROSITE" id="PS51201">
    <property type="entry name" value="RCK_N"/>
    <property type="match status" value="1"/>
</dbReference>
<evidence type="ECO:0000259" key="12">
    <source>
        <dbReference type="PROSITE" id="PS51201"/>
    </source>
</evidence>
<keyword evidence="5" id="KW-0633">Potassium transport</keyword>
<dbReference type="Proteomes" id="UP001370348">
    <property type="component" value="Chromosome"/>
</dbReference>
<evidence type="ECO:0000256" key="8">
    <source>
        <dbReference type="ARBA" id="ARBA00022989"/>
    </source>
</evidence>
<evidence type="ECO:0000256" key="10">
    <source>
        <dbReference type="ARBA" id="ARBA00023136"/>
    </source>
</evidence>
<proteinExistence type="inferred from homology"/>
<dbReference type="Gene3D" id="3.40.50.720">
    <property type="entry name" value="NAD(P)-binding Rossmann-like Domain"/>
    <property type="match status" value="1"/>
</dbReference>
<dbReference type="RefSeq" id="WP_394827749.1">
    <property type="nucleotide sequence ID" value="NZ_CP089984.1"/>
</dbReference>
<feature type="transmembrane region" description="Helical" evidence="11">
    <location>
        <begin position="143"/>
        <end position="165"/>
    </location>
</feature>
<keyword evidence="14" id="KW-1185">Reference proteome</keyword>
<protein>
    <submittedName>
        <fullName evidence="13">Monovalent cation:proton antiporter-2 (CPA2) family protein</fullName>
    </submittedName>
</protein>
<keyword evidence="3" id="KW-0813">Transport</keyword>
<dbReference type="InterPro" id="IPR006153">
    <property type="entry name" value="Cation/H_exchanger_TM"/>
</dbReference>
<evidence type="ECO:0000313" key="14">
    <source>
        <dbReference type="Proteomes" id="UP001370348"/>
    </source>
</evidence>
<sequence>MLVDVAIFLAAAVLVVPLSKRLGLGTVLGYLAAGVLIGPCGLRLISRVEETLHFAEFGVVLLLFLIGLELQPSRLWKMRGKVFGMGGAQVLGTTAVLSGAIMLFGWTFRTALVAALALSMSSTAFALQVLGEKKELAQPHGHVAFGILLFQDVAAIPTLALVPMLGTHASTSTGSPALRVLTVLGVLLGIGLAGRYLLRPMLRFIASSRNHDLSAAATLLVVVGTSLIMHGVGLSEALGAFIAGVLLADSEYRHELEANIEPYKGLLLGLFFMAVGMSADMKLALERPVLVVALVLGLTAVKLAVLYGVGKLAKLPLRGRASLSVAISQGGEFAFVIFGVAQDGAVLDKGMADLLVVVVTLSMAVTPLLFIVRDRIFARLDRGVKRDFDELTDEGNQVIIAGFGRVGQIVGRVLRAKGIPFTALDASAQHTDFIKQFGNKIYYGDASRADLLRSAGAEHASIFVLTVDDMEGSLAVANTVQHHFPHLKIIARARNRQHAYALLGLGIDILSRETFASSLELSAWTLEALGLPGTDAIEAVRRFGEYDDAQVRKMYHLRNDQKALIASAKEYTAELKRIFEDDAQAST</sequence>
<keyword evidence="7" id="KW-0630">Potassium</keyword>
<comment type="similarity">
    <text evidence="2">Belongs to the monovalent cation:proton antiporter 2 (CPA2) transporter (TC 2.A.37) family.</text>
</comment>
<dbReference type="Gene3D" id="1.20.1530.20">
    <property type="match status" value="1"/>
</dbReference>
<dbReference type="InterPro" id="IPR036291">
    <property type="entry name" value="NAD(P)-bd_dom_sf"/>
</dbReference>
<dbReference type="InterPro" id="IPR003148">
    <property type="entry name" value="RCK_N"/>
</dbReference>
<evidence type="ECO:0000256" key="7">
    <source>
        <dbReference type="ARBA" id="ARBA00022958"/>
    </source>
</evidence>
<evidence type="ECO:0000256" key="4">
    <source>
        <dbReference type="ARBA" id="ARBA00022449"/>
    </source>
</evidence>
<accession>A0ABZ2M4S1</accession>
<dbReference type="EMBL" id="CP089984">
    <property type="protein sequence ID" value="WXB18108.1"/>
    <property type="molecule type" value="Genomic_DNA"/>
</dbReference>
<reference evidence="13 14" key="1">
    <citation type="submission" date="2021-12" db="EMBL/GenBank/DDBJ databases">
        <title>Discovery of the Pendulisporaceae a myxobacterial family with distinct sporulation behavior and unique specialized metabolism.</title>
        <authorList>
            <person name="Garcia R."/>
            <person name="Popoff A."/>
            <person name="Bader C.D."/>
            <person name="Loehr J."/>
            <person name="Walesch S."/>
            <person name="Walt C."/>
            <person name="Boldt J."/>
            <person name="Bunk B."/>
            <person name="Haeckl F.J.F.P.J."/>
            <person name="Gunesch A.P."/>
            <person name="Birkelbach J."/>
            <person name="Nuebel U."/>
            <person name="Pietschmann T."/>
            <person name="Bach T."/>
            <person name="Mueller R."/>
        </authorList>
    </citation>
    <scope>NUCLEOTIDE SEQUENCE [LARGE SCALE GENOMIC DNA]</scope>
    <source>
        <strain evidence="13 14">MSr11954</strain>
    </source>
</reference>
<dbReference type="PANTHER" id="PTHR46157:SF4">
    <property type="entry name" value="K(+) EFFLUX ANTIPORTER 3, CHLOROPLASTIC"/>
    <property type="match status" value="1"/>
</dbReference>
<evidence type="ECO:0000256" key="6">
    <source>
        <dbReference type="ARBA" id="ARBA00022692"/>
    </source>
</evidence>
<keyword evidence="8 11" id="KW-1133">Transmembrane helix</keyword>
<keyword evidence="6 11" id="KW-0812">Transmembrane</keyword>
<dbReference type="PANTHER" id="PTHR46157">
    <property type="entry name" value="K(+) EFFLUX ANTIPORTER 3, CHLOROPLASTIC"/>
    <property type="match status" value="1"/>
</dbReference>
<dbReference type="Pfam" id="PF02254">
    <property type="entry name" value="TrkA_N"/>
    <property type="match status" value="1"/>
</dbReference>
<feature type="transmembrane region" description="Helical" evidence="11">
    <location>
        <begin position="219"/>
        <end position="248"/>
    </location>
</feature>
<dbReference type="InterPro" id="IPR038770">
    <property type="entry name" value="Na+/solute_symporter_sf"/>
</dbReference>
<dbReference type="SUPFAM" id="SSF51735">
    <property type="entry name" value="NAD(P)-binding Rossmann-fold domains"/>
    <property type="match status" value="1"/>
</dbReference>
<dbReference type="NCBIfam" id="TIGR00932">
    <property type="entry name" value="2a37"/>
    <property type="match status" value="1"/>
</dbReference>
<keyword evidence="4" id="KW-0050">Antiport</keyword>
<evidence type="ECO:0000256" key="3">
    <source>
        <dbReference type="ARBA" id="ARBA00022448"/>
    </source>
</evidence>
<gene>
    <name evidence="13" type="ORF">LZC94_12710</name>
</gene>
<name>A0ABZ2M4S1_9BACT</name>
<keyword evidence="10 11" id="KW-0472">Membrane</keyword>
<keyword evidence="9" id="KW-0406">Ion transport</keyword>
<feature type="domain" description="RCK N-terminal" evidence="12">
    <location>
        <begin position="395"/>
        <end position="511"/>
    </location>
</feature>
<comment type="subcellular location">
    <subcellularLocation>
        <location evidence="1">Membrane</location>
        <topology evidence="1">Multi-pass membrane protein</topology>
    </subcellularLocation>
</comment>
<dbReference type="InterPro" id="IPR004771">
    <property type="entry name" value="K/H_exchanger"/>
</dbReference>
<evidence type="ECO:0000313" key="13">
    <source>
        <dbReference type="EMBL" id="WXB18108.1"/>
    </source>
</evidence>
<evidence type="ECO:0000256" key="9">
    <source>
        <dbReference type="ARBA" id="ARBA00023065"/>
    </source>
</evidence>
<feature type="transmembrane region" description="Helical" evidence="11">
    <location>
        <begin position="82"/>
        <end position="106"/>
    </location>
</feature>
<feature type="transmembrane region" description="Helical" evidence="11">
    <location>
        <begin position="289"/>
        <end position="309"/>
    </location>
</feature>
<evidence type="ECO:0000256" key="1">
    <source>
        <dbReference type="ARBA" id="ARBA00004141"/>
    </source>
</evidence>
<evidence type="ECO:0000256" key="2">
    <source>
        <dbReference type="ARBA" id="ARBA00005551"/>
    </source>
</evidence>
<evidence type="ECO:0000256" key="5">
    <source>
        <dbReference type="ARBA" id="ARBA00022538"/>
    </source>
</evidence>
<organism evidence="13 14">
    <name type="scientific">Pendulispora albinea</name>
    <dbReference type="NCBI Taxonomy" id="2741071"/>
    <lineage>
        <taxon>Bacteria</taxon>
        <taxon>Pseudomonadati</taxon>
        <taxon>Myxococcota</taxon>
        <taxon>Myxococcia</taxon>
        <taxon>Myxococcales</taxon>
        <taxon>Sorangiineae</taxon>
        <taxon>Pendulisporaceae</taxon>
        <taxon>Pendulispora</taxon>
    </lineage>
</organism>
<dbReference type="Pfam" id="PF00999">
    <property type="entry name" value="Na_H_Exchanger"/>
    <property type="match status" value="1"/>
</dbReference>
<feature type="transmembrane region" description="Helical" evidence="11">
    <location>
        <begin position="52"/>
        <end position="70"/>
    </location>
</feature>
<feature type="transmembrane region" description="Helical" evidence="11">
    <location>
        <begin position="177"/>
        <end position="198"/>
    </location>
</feature>
<feature type="transmembrane region" description="Helical" evidence="11">
    <location>
        <begin position="354"/>
        <end position="372"/>
    </location>
</feature>